<sequence length="179" mass="19409">MAVSGVDERRAARQLALIEEVLGATRRTGAELWLRGGWAMDFTLGRLTRDHGDIDWFTWAGSADALARELTRLGYAEVPGSPPGLQRDFAKGGLESSFTLIDRDHLGRIVVAGGPGAGTPWPQDLLDGGPGRLGGLSCPVVAPRAQIEIKRMMPVWNPALPRREKDRADIALLERHLGV</sequence>
<gene>
    <name evidence="1" type="ORF">C0Q92_03890</name>
</gene>
<keyword evidence="1" id="KW-0548">Nucleotidyltransferase</keyword>
<evidence type="ECO:0000313" key="1">
    <source>
        <dbReference type="EMBL" id="RZE28616.1"/>
    </source>
</evidence>
<dbReference type="EMBL" id="PKLL01000003">
    <property type="protein sequence ID" value="RZE28616.1"/>
    <property type="molecule type" value="Genomic_DNA"/>
</dbReference>
<protein>
    <submittedName>
        <fullName evidence="1">Aminoglycoside adenylyltransferase</fullName>
    </submittedName>
</protein>
<proteinExistence type="predicted"/>
<accession>A0A8G1ZUS8</accession>
<dbReference type="AlphaFoldDB" id="A0A8G1ZUS8"/>
<evidence type="ECO:0000313" key="2">
    <source>
        <dbReference type="Proteomes" id="UP000292693"/>
    </source>
</evidence>
<dbReference type="InterPro" id="IPR019646">
    <property type="entry name" value="Aminoglyc_AdlTrfase"/>
</dbReference>
<comment type="caution">
    <text evidence="1">The sequence shown here is derived from an EMBL/GenBank/DDBJ whole genome shotgun (WGS) entry which is preliminary data.</text>
</comment>
<name>A0A8G1ZUS8_9ACTN</name>
<reference evidence="1 2" key="1">
    <citation type="submission" date="2017-12" db="EMBL/GenBank/DDBJ databases">
        <title>Population genomics insights into the ecological differentiation and adaptive evolution in streptomycetes.</title>
        <authorList>
            <person name="Li Y."/>
            <person name="Huang Y."/>
        </authorList>
    </citation>
    <scope>NUCLEOTIDE SEQUENCE [LARGE SCALE GENOMIC DNA]</scope>
    <source>
        <strain evidence="1 2">NBRC 100770</strain>
    </source>
</reference>
<dbReference type="Gene3D" id="3.30.460.40">
    <property type="match status" value="1"/>
</dbReference>
<dbReference type="GO" id="GO:0016779">
    <property type="term" value="F:nucleotidyltransferase activity"/>
    <property type="evidence" value="ECO:0007669"/>
    <property type="project" value="UniProtKB-KW"/>
</dbReference>
<dbReference type="Pfam" id="PF10706">
    <property type="entry name" value="Aminoglyc_resit"/>
    <property type="match status" value="1"/>
</dbReference>
<keyword evidence="1" id="KW-0808">Transferase</keyword>
<dbReference type="RefSeq" id="WP_129805355.1">
    <property type="nucleotide sequence ID" value="NZ_PKLL01000003.1"/>
</dbReference>
<organism evidence="1 2">
    <name type="scientific">Streptomyces albidoflavus</name>
    <dbReference type="NCBI Taxonomy" id="1886"/>
    <lineage>
        <taxon>Bacteria</taxon>
        <taxon>Bacillati</taxon>
        <taxon>Actinomycetota</taxon>
        <taxon>Actinomycetes</taxon>
        <taxon>Kitasatosporales</taxon>
        <taxon>Streptomycetaceae</taxon>
        <taxon>Streptomyces</taxon>
        <taxon>Streptomyces albidoflavus group</taxon>
    </lineage>
</organism>
<dbReference type="Proteomes" id="UP000292693">
    <property type="component" value="Unassembled WGS sequence"/>
</dbReference>